<sequence length="239" mass="27391">MKEKQTEGGKTDEVDNPNVSAISASSGGDYKSISPFEVFEKCIIRAENLISVHDSTENIEEISDEHYCDCYRAAVVLSISALDAFVRKVVVSEIRKILSKTDKPINPELTDYIKNLLNQDKLLEAARKYNLLDKVEEAVKVDFETKSFQGEWKITQYLKMVGYKDIFSEVSVKADINEKNLKRKLNVFTNRRHIIAHSGDYDLNQTPHKENDIDKKYAKECIHIVRLFASKINEILDNK</sequence>
<accession>A0ABR9AQ25</accession>
<organism evidence="3 4">
    <name type="scientific">Echinicola arenosa</name>
    <dbReference type="NCBI Taxonomy" id="2774144"/>
    <lineage>
        <taxon>Bacteria</taxon>
        <taxon>Pseudomonadati</taxon>
        <taxon>Bacteroidota</taxon>
        <taxon>Cytophagia</taxon>
        <taxon>Cytophagales</taxon>
        <taxon>Cyclobacteriaceae</taxon>
        <taxon>Echinicola</taxon>
    </lineage>
</organism>
<name>A0ABR9AQ25_9BACT</name>
<evidence type="ECO:0000256" key="1">
    <source>
        <dbReference type="SAM" id="MobiDB-lite"/>
    </source>
</evidence>
<feature type="compositionally biased region" description="Basic and acidic residues" evidence="1">
    <location>
        <begin position="1"/>
        <end position="13"/>
    </location>
</feature>
<dbReference type="EMBL" id="JACYTQ010000008">
    <property type="protein sequence ID" value="MBD8490872.1"/>
    <property type="molecule type" value="Genomic_DNA"/>
</dbReference>
<feature type="domain" description="RiboL-PSP-HEPN" evidence="2">
    <location>
        <begin position="46"/>
        <end position="238"/>
    </location>
</feature>
<dbReference type="Pfam" id="PF18735">
    <property type="entry name" value="HEPN_RiboL-PSP"/>
    <property type="match status" value="1"/>
</dbReference>
<dbReference type="RefSeq" id="WP_192011740.1">
    <property type="nucleotide sequence ID" value="NZ_JACYTQ010000008.1"/>
</dbReference>
<comment type="caution">
    <text evidence="3">The sequence shown here is derived from an EMBL/GenBank/DDBJ whole genome shotgun (WGS) entry which is preliminary data.</text>
</comment>
<keyword evidence="4" id="KW-1185">Reference proteome</keyword>
<dbReference type="InterPro" id="IPR041519">
    <property type="entry name" value="HEPN_RiboL-PSP"/>
</dbReference>
<evidence type="ECO:0000313" key="4">
    <source>
        <dbReference type="Proteomes" id="UP000647133"/>
    </source>
</evidence>
<reference evidence="3 4" key="1">
    <citation type="submission" date="2020-09" db="EMBL/GenBank/DDBJ databases">
        <title>Echinicola sp. CAU 1574 isolated from sand of Sido Beach.</title>
        <authorList>
            <person name="Kim W."/>
        </authorList>
    </citation>
    <scope>NUCLEOTIDE SEQUENCE [LARGE SCALE GENOMIC DNA]</scope>
    <source>
        <strain evidence="3 4">CAU 1574</strain>
    </source>
</reference>
<feature type="region of interest" description="Disordered" evidence="1">
    <location>
        <begin position="1"/>
        <end position="22"/>
    </location>
</feature>
<evidence type="ECO:0000313" key="3">
    <source>
        <dbReference type="EMBL" id="MBD8490872.1"/>
    </source>
</evidence>
<dbReference type="Proteomes" id="UP000647133">
    <property type="component" value="Unassembled WGS sequence"/>
</dbReference>
<gene>
    <name evidence="3" type="ORF">IFO69_19120</name>
</gene>
<evidence type="ECO:0000259" key="2">
    <source>
        <dbReference type="Pfam" id="PF18735"/>
    </source>
</evidence>
<protein>
    <recommendedName>
        <fullName evidence="2">RiboL-PSP-HEPN domain-containing protein</fullName>
    </recommendedName>
</protein>
<proteinExistence type="predicted"/>